<dbReference type="EC" id="3.5.4.4" evidence="4"/>
<accession>A0A5E4ASU8</accession>
<comment type="cofactor">
    <cofactor evidence="1">
        <name>Zn(2+)</name>
        <dbReference type="ChEBI" id="CHEBI:29105"/>
    </cofactor>
</comment>
<dbReference type="GO" id="GO:0005758">
    <property type="term" value="C:mitochondrial intermembrane space"/>
    <property type="evidence" value="ECO:0007669"/>
    <property type="project" value="InterPro"/>
</dbReference>
<evidence type="ECO:0000256" key="4">
    <source>
        <dbReference type="ARBA" id="ARBA00012784"/>
    </source>
</evidence>
<evidence type="ECO:0000256" key="10">
    <source>
        <dbReference type="ARBA" id="ARBA00058629"/>
    </source>
</evidence>
<dbReference type="InterPro" id="IPR037365">
    <property type="entry name" value="Slowmo/Ups"/>
</dbReference>
<comment type="subunit">
    <text evidence="11">Homodimer. Interacts with adenosine receptors. Binds heparin.</text>
</comment>
<evidence type="ECO:0000256" key="2">
    <source>
        <dbReference type="ARBA" id="ARBA00004613"/>
    </source>
</evidence>
<evidence type="ECO:0000256" key="8">
    <source>
        <dbReference type="ARBA" id="ARBA00022801"/>
    </source>
</evidence>
<comment type="catalytic activity">
    <reaction evidence="9">
        <text>adenosine + H2O + H(+) = inosine + NH4(+)</text>
        <dbReference type="Rhea" id="RHEA:24408"/>
        <dbReference type="ChEBI" id="CHEBI:15377"/>
        <dbReference type="ChEBI" id="CHEBI:15378"/>
        <dbReference type="ChEBI" id="CHEBI:16335"/>
        <dbReference type="ChEBI" id="CHEBI:17596"/>
        <dbReference type="ChEBI" id="CHEBI:28938"/>
        <dbReference type="EC" id="3.5.4.4"/>
    </reaction>
</comment>
<protein>
    <recommendedName>
        <fullName evidence="12">Adenosine deaminase 2</fullName>
        <ecNumber evidence="4">3.5.4.4</ecNumber>
    </recommendedName>
    <alternativeName>
        <fullName evidence="13">Cat eye syndrome critical region protein 1</fullName>
    </alternativeName>
</protein>
<dbReference type="AlphaFoldDB" id="A0A5E4ASU8"/>
<evidence type="ECO:0000313" key="15">
    <source>
        <dbReference type="EMBL" id="VTJ60374.1"/>
    </source>
</evidence>
<reference evidence="15" key="1">
    <citation type="submission" date="2019-04" db="EMBL/GenBank/DDBJ databases">
        <authorList>
            <person name="Alioto T."/>
            <person name="Alioto T."/>
        </authorList>
    </citation>
    <scope>NUCLEOTIDE SEQUENCE [LARGE SCALE GENOMIC DNA]</scope>
</reference>
<dbReference type="InterPro" id="IPR001365">
    <property type="entry name" value="A_deaminase_dom"/>
</dbReference>
<gene>
    <name evidence="15" type="ORF">MONAX_5E012614</name>
</gene>
<evidence type="ECO:0000256" key="9">
    <source>
        <dbReference type="ARBA" id="ARBA00047764"/>
    </source>
</evidence>
<evidence type="ECO:0000256" key="12">
    <source>
        <dbReference type="ARBA" id="ARBA00071165"/>
    </source>
</evidence>
<evidence type="ECO:0000256" key="5">
    <source>
        <dbReference type="ARBA" id="ARBA00022525"/>
    </source>
</evidence>
<feature type="domain" description="PRELI/MSF1" evidence="14">
    <location>
        <begin position="274"/>
        <end position="445"/>
    </location>
</feature>
<comment type="function">
    <text evidence="10">Adenosine deaminase that may contribute to the degradation of extracellular adenosine, a signaling molecule that controls a variety of cellular responses. Requires elevated adenosine levels for optimal enzyme activity. Binds to cell surfaces via proteoglycans and may play a role in the regulation of cell proliferation and differentiation, independently of its enzyme activity.</text>
</comment>
<dbReference type="InterPro" id="IPR032466">
    <property type="entry name" value="Metal_Hydrolase"/>
</dbReference>
<proteinExistence type="inferred from homology"/>
<dbReference type="Gene3D" id="3.20.20.140">
    <property type="entry name" value="Metal-dependent hydrolases"/>
    <property type="match status" value="1"/>
</dbReference>
<organism evidence="15 16">
    <name type="scientific">Marmota monax</name>
    <name type="common">Woodchuck</name>
    <dbReference type="NCBI Taxonomy" id="9995"/>
    <lineage>
        <taxon>Eukaryota</taxon>
        <taxon>Metazoa</taxon>
        <taxon>Chordata</taxon>
        <taxon>Craniata</taxon>
        <taxon>Vertebrata</taxon>
        <taxon>Euteleostomi</taxon>
        <taxon>Mammalia</taxon>
        <taxon>Eutheria</taxon>
        <taxon>Euarchontoglires</taxon>
        <taxon>Glires</taxon>
        <taxon>Rodentia</taxon>
        <taxon>Sciuromorpha</taxon>
        <taxon>Sciuridae</taxon>
        <taxon>Xerinae</taxon>
        <taxon>Marmotini</taxon>
        <taxon>Marmota</taxon>
    </lineage>
</organism>
<dbReference type="PANTHER" id="PTHR11158">
    <property type="entry name" value="MSF1/PX19 RELATED"/>
    <property type="match status" value="1"/>
</dbReference>
<dbReference type="GO" id="GO:0004000">
    <property type="term" value="F:adenosine deaminase activity"/>
    <property type="evidence" value="ECO:0007669"/>
    <property type="project" value="InterPro"/>
</dbReference>
<comment type="similarity">
    <text evidence="3">Belongs to the metallo-dependent hydrolases superfamily. Adenosine and AMP deaminases family. ADGF subfamily.</text>
</comment>
<evidence type="ECO:0000256" key="13">
    <source>
        <dbReference type="ARBA" id="ARBA00080052"/>
    </source>
</evidence>
<dbReference type="InterPro" id="IPR006797">
    <property type="entry name" value="PRELI/MSF1_dom"/>
</dbReference>
<evidence type="ECO:0000259" key="14">
    <source>
        <dbReference type="PROSITE" id="PS50904"/>
    </source>
</evidence>
<dbReference type="SUPFAM" id="SSF51556">
    <property type="entry name" value="Metallo-dependent hydrolases"/>
    <property type="match status" value="1"/>
</dbReference>
<keyword evidence="5" id="KW-0964">Secreted</keyword>
<keyword evidence="6" id="KW-0479">Metal-binding</keyword>
<dbReference type="PROSITE" id="PS50904">
    <property type="entry name" value="PRELI_MSF1"/>
    <property type="match status" value="1"/>
</dbReference>
<dbReference type="InterPro" id="IPR006331">
    <property type="entry name" value="ADGF"/>
</dbReference>
<dbReference type="EMBL" id="CABDUW010000147">
    <property type="protein sequence ID" value="VTJ60374.1"/>
    <property type="molecule type" value="Genomic_DNA"/>
</dbReference>
<dbReference type="Proteomes" id="UP000335636">
    <property type="component" value="Unassembled WGS sequence"/>
</dbReference>
<keyword evidence="7" id="KW-0732">Signal</keyword>
<keyword evidence="16" id="KW-1185">Reference proteome</keyword>
<comment type="subcellular location">
    <subcellularLocation>
        <location evidence="2">Secreted</location>
    </subcellularLocation>
</comment>
<name>A0A5E4ASU8_MARMO</name>
<dbReference type="Pfam" id="PF00962">
    <property type="entry name" value="A_deaminase"/>
    <property type="match status" value="1"/>
</dbReference>
<sequence>MFCSQVYELNGEIHDQLWVVRAYQEVADKFKRTHPEFMGFRLIFSDYRTKSLALIAHSVRTAIKLREVFPDIIAGFDLVGREDTGYSLYYYKEALMIPVTHGVQLPYFFHAGETDWYGTSIDRNLIDAVILNATRIGHGFALTKHPVVKAYTQNKDIPLEVCPISNQVMKLVSDMRNHPAAALMAYGHPMVISSDDPAVFGAKGLSYDFYEAFMGIGGKRADLRTLKKLVTNSIKYSSVSKTQKDLFMKVWKLKWNQFIDFLARRPRTQATGIMKIWTSEHVFDHPWETVTTAAMQKYPNPMNPSVVGVDVLERHIDPSGKLHSHRLFSTEWGLPSIVKSLIGSARTKTYVQEHSVVDPVEKTMELKSTNISFTNMVSVDERLIYKPHPQDPEKTILTQEAIISVQGVSLSSYLEGLMATTISSNASKGREAMEWVIHKLNAEIEELTASARGSIRTPMAAAAFVEK</sequence>
<evidence type="ECO:0000256" key="3">
    <source>
        <dbReference type="ARBA" id="ARBA00006083"/>
    </source>
</evidence>
<dbReference type="GO" id="GO:0046872">
    <property type="term" value="F:metal ion binding"/>
    <property type="evidence" value="ECO:0007669"/>
    <property type="project" value="UniProtKB-KW"/>
</dbReference>
<evidence type="ECO:0000256" key="6">
    <source>
        <dbReference type="ARBA" id="ARBA00022723"/>
    </source>
</evidence>
<evidence type="ECO:0000256" key="7">
    <source>
        <dbReference type="ARBA" id="ARBA00022729"/>
    </source>
</evidence>
<dbReference type="Pfam" id="PF04707">
    <property type="entry name" value="PRELI"/>
    <property type="match status" value="1"/>
</dbReference>
<dbReference type="FunFam" id="3.20.20.140:FF:000017">
    <property type="entry name" value="Adenosine deaminase 2"/>
    <property type="match status" value="1"/>
</dbReference>
<evidence type="ECO:0000313" key="16">
    <source>
        <dbReference type="Proteomes" id="UP000335636"/>
    </source>
</evidence>
<evidence type="ECO:0000256" key="11">
    <source>
        <dbReference type="ARBA" id="ARBA00063241"/>
    </source>
</evidence>
<dbReference type="GO" id="GO:0005615">
    <property type="term" value="C:extracellular space"/>
    <property type="evidence" value="ECO:0007669"/>
    <property type="project" value="InterPro"/>
</dbReference>
<dbReference type="GO" id="GO:0006154">
    <property type="term" value="P:adenosine catabolic process"/>
    <property type="evidence" value="ECO:0007669"/>
    <property type="project" value="InterPro"/>
</dbReference>
<keyword evidence="8" id="KW-0378">Hydrolase</keyword>
<evidence type="ECO:0000256" key="1">
    <source>
        <dbReference type="ARBA" id="ARBA00001947"/>
    </source>
</evidence>
<dbReference type="NCBIfam" id="TIGR01431">
    <property type="entry name" value="adm_rel"/>
    <property type="match status" value="1"/>
</dbReference>
<comment type="caution">
    <text evidence="15">The sequence shown here is derived from an EMBL/GenBank/DDBJ whole genome shotgun (WGS) entry which is preliminary data.</text>
</comment>